<feature type="transmembrane region" description="Helical" evidence="1">
    <location>
        <begin position="555"/>
        <end position="575"/>
    </location>
</feature>
<keyword evidence="1" id="KW-0472">Membrane</keyword>
<feature type="transmembrane region" description="Helical" evidence="1">
    <location>
        <begin position="308"/>
        <end position="325"/>
    </location>
</feature>
<feature type="transmembrane region" description="Helical" evidence="1">
    <location>
        <begin position="171"/>
        <end position="192"/>
    </location>
</feature>
<feature type="transmembrane region" description="Helical" evidence="1">
    <location>
        <begin position="463"/>
        <end position="484"/>
    </location>
</feature>
<proteinExistence type="predicted"/>
<keyword evidence="1" id="KW-0812">Transmembrane</keyword>
<feature type="transmembrane region" description="Helical" evidence="1">
    <location>
        <begin position="366"/>
        <end position="387"/>
    </location>
</feature>
<name>A0A0W8FL50_9ZZZZ</name>
<evidence type="ECO:0000313" key="2">
    <source>
        <dbReference type="EMBL" id="KUG21640.1"/>
    </source>
</evidence>
<feature type="transmembrane region" description="Helical" evidence="1">
    <location>
        <begin position="533"/>
        <end position="549"/>
    </location>
</feature>
<feature type="transmembrane region" description="Helical" evidence="1">
    <location>
        <begin position="199"/>
        <end position="219"/>
    </location>
</feature>
<keyword evidence="1" id="KW-1133">Transmembrane helix</keyword>
<organism evidence="2">
    <name type="scientific">hydrocarbon metagenome</name>
    <dbReference type="NCBI Taxonomy" id="938273"/>
    <lineage>
        <taxon>unclassified sequences</taxon>
        <taxon>metagenomes</taxon>
        <taxon>ecological metagenomes</taxon>
    </lineage>
</organism>
<evidence type="ECO:0000256" key="1">
    <source>
        <dbReference type="SAM" id="Phobius"/>
    </source>
</evidence>
<feature type="transmembrane region" description="Helical" evidence="1">
    <location>
        <begin position="283"/>
        <end position="301"/>
    </location>
</feature>
<sequence length="654" mass="73764">MLSHKKIIIFFICSLFIAAVVAYKDYGEYSNLRFVVDAESSQRGCSQIFFDTGNGYNEQESYSVFVEDGGFQQHVYPLPAKEIKSIRFDPINVSAVVKVKNFRIEDQQGRIIKTFLPQDFKRIQQINKVKINDGILTIYVDKNANDPILVIKKSSIKNQINCLSYVKERGWIITGYALICFLILIALNYLLLFAILKQYIISIACFLSILLSFAVIARWCYYIDAYSVNIFFWDQWDFYVSLFEKKNLWELFRWQHGPHRMGAGFIFAKIIAECSGWNTRVEAFAIGGIVCLAMLTAIFLRNKLGPRLNWADAAIPLIFLTPMQYEIFAGTPIPSHGAVPLLLLVMYCLVWVVCRGLVRYATILTLNFFLIYTGYGIFIGIITPFIFGMEALHAHGLHDRKGLWLALTGVAISLISAGSVFMGYQFSPGIAGFQFPIPEWWRYPQFMSLMLANFCGIKSVTPLSYITGFLILFLMSALALINMVRFLRSGVAVNEASVAVVVAILTTFTLIFCATTAIGRIQLGMPSAQSSRYITNIIPGFLGIYLWIISLPPGVLRRILLAAIVAGLIAASFPLRAADLNTLKWYMEGKTKWKTVYLNTEDIEMATRAANFSIYPVPENTFLKQKLEYLKKEKLNLYLDVPSSAAIRPSGAAD</sequence>
<feature type="transmembrane region" description="Helical" evidence="1">
    <location>
        <begin position="496"/>
        <end position="521"/>
    </location>
</feature>
<reference evidence="2" key="1">
    <citation type="journal article" date="2015" name="Proc. Natl. Acad. Sci. U.S.A.">
        <title>Networks of energetic and metabolic interactions define dynamics in microbial communities.</title>
        <authorList>
            <person name="Embree M."/>
            <person name="Liu J.K."/>
            <person name="Al-Bassam M.M."/>
            <person name="Zengler K."/>
        </authorList>
    </citation>
    <scope>NUCLEOTIDE SEQUENCE</scope>
</reference>
<dbReference type="EMBL" id="LNQE01001036">
    <property type="protein sequence ID" value="KUG21640.1"/>
    <property type="molecule type" value="Genomic_DNA"/>
</dbReference>
<feature type="transmembrane region" description="Helical" evidence="1">
    <location>
        <begin position="402"/>
        <end position="424"/>
    </location>
</feature>
<gene>
    <name evidence="2" type="ORF">ASZ90_008603</name>
</gene>
<feature type="transmembrane region" description="Helical" evidence="1">
    <location>
        <begin position="337"/>
        <end position="354"/>
    </location>
</feature>
<comment type="caution">
    <text evidence="2">The sequence shown here is derived from an EMBL/GenBank/DDBJ whole genome shotgun (WGS) entry which is preliminary data.</text>
</comment>
<accession>A0A0W8FL50</accession>
<dbReference type="AlphaFoldDB" id="A0A0W8FL50"/>
<protein>
    <submittedName>
        <fullName evidence="2">Uncharacterized protein</fullName>
    </submittedName>
</protein>